<gene>
    <name evidence="3" type="ORF">rosag_17980</name>
</gene>
<protein>
    <recommendedName>
        <fullName evidence="5">Phage integrase family protein</fullName>
    </recommendedName>
</protein>
<dbReference type="RefSeq" id="WP_284349736.1">
    <property type="nucleotide sequence ID" value="NZ_BRXS01000003.1"/>
</dbReference>
<feature type="compositionally biased region" description="Low complexity" evidence="2">
    <location>
        <begin position="15"/>
        <end position="27"/>
    </location>
</feature>
<dbReference type="AlphaFoldDB" id="A0AA37V0X7"/>
<evidence type="ECO:0008006" key="5">
    <source>
        <dbReference type="Google" id="ProtNLM"/>
    </source>
</evidence>
<dbReference type="SUPFAM" id="SSF56349">
    <property type="entry name" value="DNA breaking-rejoining enzymes"/>
    <property type="match status" value="1"/>
</dbReference>
<organism evidence="3 4">
    <name type="scientific">Roseisolibacter agri</name>
    <dbReference type="NCBI Taxonomy" id="2014610"/>
    <lineage>
        <taxon>Bacteria</taxon>
        <taxon>Pseudomonadati</taxon>
        <taxon>Gemmatimonadota</taxon>
        <taxon>Gemmatimonadia</taxon>
        <taxon>Gemmatimonadales</taxon>
        <taxon>Gemmatimonadaceae</taxon>
        <taxon>Roseisolibacter</taxon>
    </lineage>
</organism>
<feature type="region of interest" description="Disordered" evidence="2">
    <location>
        <begin position="1"/>
        <end position="30"/>
    </location>
</feature>
<dbReference type="GO" id="GO:0015074">
    <property type="term" value="P:DNA integration"/>
    <property type="evidence" value="ECO:0007669"/>
    <property type="project" value="InterPro"/>
</dbReference>
<feature type="region of interest" description="Disordered" evidence="2">
    <location>
        <begin position="592"/>
        <end position="619"/>
    </location>
</feature>
<comment type="caution">
    <text evidence="3">The sequence shown here is derived from an EMBL/GenBank/DDBJ whole genome shotgun (WGS) entry which is preliminary data.</text>
</comment>
<feature type="compositionally biased region" description="Basic and acidic residues" evidence="2">
    <location>
        <begin position="308"/>
        <end position="327"/>
    </location>
</feature>
<dbReference type="Gene3D" id="1.10.443.10">
    <property type="entry name" value="Intergrase catalytic core"/>
    <property type="match status" value="1"/>
</dbReference>
<keyword evidence="4" id="KW-1185">Reference proteome</keyword>
<keyword evidence="1" id="KW-0233">DNA recombination</keyword>
<feature type="region of interest" description="Disordered" evidence="2">
    <location>
        <begin position="301"/>
        <end position="327"/>
    </location>
</feature>
<dbReference type="GO" id="GO:0006310">
    <property type="term" value="P:DNA recombination"/>
    <property type="evidence" value="ECO:0007669"/>
    <property type="project" value="UniProtKB-KW"/>
</dbReference>
<evidence type="ECO:0000313" key="4">
    <source>
        <dbReference type="Proteomes" id="UP001161325"/>
    </source>
</evidence>
<dbReference type="GO" id="GO:0003677">
    <property type="term" value="F:DNA binding"/>
    <property type="evidence" value="ECO:0007669"/>
    <property type="project" value="InterPro"/>
</dbReference>
<dbReference type="InterPro" id="IPR011010">
    <property type="entry name" value="DNA_brk_join_enz"/>
</dbReference>
<dbReference type="EMBL" id="BRXS01000003">
    <property type="protein sequence ID" value="GLC25285.1"/>
    <property type="molecule type" value="Genomic_DNA"/>
</dbReference>
<evidence type="ECO:0000313" key="3">
    <source>
        <dbReference type="EMBL" id="GLC25285.1"/>
    </source>
</evidence>
<accession>A0AA37V0X7</accession>
<dbReference type="InterPro" id="IPR013762">
    <property type="entry name" value="Integrase-like_cat_sf"/>
</dbReference>
<proteinExistence type="predicted"/>
<dbReference type="Proteomes" id="UP001161325">
    <property type="component" value="Unassembled WGS sequence"/>
</dbReference>
<evidence type="ECO:0000256" key="1">
    <source>
        <dbReference type="ARBA" id="ARBA00023172"/>
    </source>
</evidence>
<sequence length="619" mass="68236">MALTLSPNDVLHHQPVPGLGPAAAPARAPDDLSDLPALPALIRCGSYDVEDENGHWTITGERWTARRVRESAERQSVNWDLLRARDGFGRHVLSERVVHSLKLVAARWSPRVSAADVHGRIYSAGRLLLQHLLANPVLRPADGVPFQWEHLAEDLVESLEQTARLSGRPGQLNTVNALRQWYCLMATWPDGTPIAGASPDLAHWWEGRTTKKGRGASRAASPDPVYGPLTLREIDALRQKCEAGTRADVVDRIVVWLLIVTLGRDIELRRLRRGHFLPDILPSTTPGQAPRKAYHLYKPQAKVGRSPRTRDARRSDDRARGHRRDDPRYLLPEALGQMIEQVLEPTYVTPKRQGGTGGLRPPTGEDAPLLYWLQGGSDQLGRLLARFVRAESVTTDRVLDRDGNPTPLVLDNYRFRHGVARVHQELGASDRELQRLLGHESVHTAREHYSAARGADAMVMERAAGKAVAPLVATMLTGQVEDPAEPRDLPVIPGAVPRLQRGRALKVIGNIGKCSNTECDKNPVVSCFGCDSYVGGPAYLHEIRELRDDVVAFLTSPEANEQSPHFVAQLRGTLAGIDAWIDFLSRAEVAAEQPDPAAVTLGRPRGRPRRATNTAPDRA</sequence>
<evidence type="ECO:0000256" key="2">
    <source>
        <dbReference type="SAM" id="MobiDB-lite"/>
    </source>
</evidence>
<reference evidence="3" key="1">
    <citation type="submission" date="2022-08" db="EMBL/GenBank/DDBJ databases">
        <title>Draft genome sequencing of Roseisolibacter agri AW1220.</title>
        <authorList>
            <person name="Tobiishi Y."/>
            <person name="Tonouchi A."/>
        </authorList>
    </citation>
    <scope>NUCLEOTIDE SEQUENCE</scope>
    <source>
        <strain evidence="3">AW1220</strain>
    </source>
</reference>
<name>A0AA37V0X7_9BACT</name>